<proteinExistence type="predicted"/>
<feature type="region of interest" description="Disordered" evidence="1">
    <location>
        <begin position="1043"/>
        <end position="1070"/>
    </location>
</feature>
<feature type="compositionally biased region" description="Polar residues" evidence="1">
    <location>
        <begin position="996"/>
        <end position="1009"/>
    </location>
</feature>
<dbReference type="PANTHER" id="PTHR33167">
    <property type="entry name" value="TRANSCRIPTION FACTOR, PUTATIVE (DUF863)-RELATED"/>
    <property type="match status" value="1"/>
</dbReference>
<organism evidence="3 4">
    <name type="scientific">Phoenix dactylifera</name>
    <name type="common">Date palm</name>
    <dbReference type="NCBI Taxonomy" id="42345"/>
    <lineage>
        <taxon>Eukaryota</taxon>
        <taxon>Viridiplantae</taxon>
        <taxon>Streptophyta</taxon>
        <taxon>Embryophyta</taxon>
        <taxon>Tracheophyta</taxon>
        <taxon>Spermatophyta</taxon>
        <taxon>Magnoliopsida</taxon>
        <taxon>Liliopsida</taxon>
        <taxon>Arecaceae</taxon>
        <taxon>Coryphoideae</taxon>
        <taxon>Phoeniceae</taxon>
        <taxon>Phoenix</taxon>
    </lineage>
</organism>
<dbReference type="Pfam" id="PF05904">
    <property type="entry name" value="DUF863"/>
    <property type="match status" value="1"/>
</dbReference>
<feature type="region of interest" description="Disordered" evidence="1">
    <location>
        <begin position="931"/>
        <end position="961"/>
    </location>
</feature>
<dbReference type="PANTHER" id="PTHR33167:SF4">
    <property type="entry name" value="TRANSCRIPTION FACTOR, PUTATIVE (DUF863)-RELATED"/>
    <property type="match status" value="1"/>
</dbReference>
<feature type="region of interest" description="Disordered" evidence="1">
    <location>
        <begin position="994"/>
        <end position="1021"/>
    </location>
</feature>
<accession>A0A8B9AA24</accession>
<reference evidence="3" key="1">
    <citation type="journal article" date="2019" name="Nat. Commun.">
        <title>Genome-wide association mapping of date palm fruit traits.</title>
        <authorList>
            <person name="Hazzouri K.M."/>
            <person name="Gros-Balthazard M."/>
            <person name="Flowers J.M."/>
            <person name="Copetti D."/>
            <person name="Lemansour A."/>
            <person name="Lebrun M."/>
            <person name="Masmoudi K."/>
            <person name="Ferrand S."/>
            <person name="Dhar M.I."/>
            <person name="Fresquez Z.A."/>
            <person name="Rosas U."/>
            <person name="Zhang J."/>
            <person name="Talag J."/>
            <person name="Lee S."/>
            <person name="Kudrna D."/>
            <person name="Powell R.F."/>
            <person name="Leitch I.J."/>
            <person name="Krueger R.R."/>
            <person name="Wing R.A."/>
            <person name="Amiri K.M.A."/>
            <person name="Purugganan M.D."/>
        </authorList>
    </citation>
    <scope>NUCLEOTIDE SEQUENCE [LARGE SCALE GENOMIC DNA]</scope>
    <source>
        <strain evidence="3">cv. Khalas</strain>
    </source>
</reference>
<feature type="region of interest" description="Disordered" evidence="1">
    <location>
        <begin position="746"/>
        <end position="769"/>
    </location>
</feature>
<dbReference type="KEGG" id="pda:103705318"/>
<dbReference type="AlphaFoldDB" id="A0A8B9AA24"/>
<evidence type="ECO:0000256" key="1">
    <source>
        <dbReference type="SAM" id="MobiDB-lite"/>
    </source>
</evidence>
<gene>
    <name evidence="4" type="primary">LOC103705318</name>
</gene>
<reference evidence="4" key="2">
    <citation type="submission" date="2025-08" db="UniProtKB">
        <authorList>
            <consortium name="RefSeq"/>
        </authorList>
    </citation>
    <scope>IDENTIFICATION</scope>
    <source>
        <tissue evidence="4">Young leaves</tissue>
    </source>
</reference>
<feature type="chain" id="PRO_5034259080" evidence="2">
    <location>
        <begin position="26"/>
        <end position="1070"/>
    </location>
</feature>
<protein>
    <submittedName>
        <fullName evidence="4">Uncharacterized protein LOC103705318 isoform X1</fullName>
    </submittedName>
</protein>
<evidence type="ECO:0000313" key="3">
    <source>
        <dbReference type="Proteomes" id="UP000228380"/>
    </source>
</evidence>
<dbReference type="Proteomes" id="UP000228380">
    <property type="component" value="Chromosome 6"/>
</dbReference>
<evidence type="ECO:0000256" key="2">
    <source>
        <dbReference type="SAM" id="SignalP"/>
    </source>
</evidence>
<keyword evidence="2" id="KW-0732">Signal</keyword>
<dbReference type="InterPro" id="IPR008581">
    <property type="entry name" value="DUF863_pln"/>
</dbReference>
<keyword evidence="3" id="KW-1185">Reference proteome</keyword>
<name>A0A8B9AA24_PHODC</name>
<dbReference type="OrthoDB" id="630817at2759"/>
<evidence type="ECO:0000313" key="4">
    <source>
        <dbReference type="RefSeq" id="XP_038983440.1"/>
    </source>
</evidence>
<feature type="signal peptide" evidence="2">
    <location>
        <begin position="1"/>
        <end position="25"/>
    </location>
</feature>
<feature type="compositionally biased region" description="Polar residues" evidence="1">
    <location>
        <begin position="757"/>
        <end position="768"/>
    </location>
</feature>
<dbReference type="GeneID" id="103705318"/>
<feature type="region of interest" description="Disordered" evidence="1">
    <location>
        <begin position="887"/>
        <end position="908"/>
    </location>
</feature>
<feature type="compositionally biased region" description="Basic residues" evidence="1">
    <location>
        <begin position="948"/>
        <end position="960"/>
    </location>
</feature>
<sequence length="1070" mass="118355">MHLFSYFRAVLLDTCISSVTMTGMGTKVQCKGYIPGYYPMTNLNNDTNSSWSLYHEDKTFSGQLYNGFKVRAVNEHSEYDKEMLKRIMLEHEAVFRKQVYELHRLYRVQKYLMDEFKRKQSYRYSAPTGASHSNIFSSQMPHEVHGKVWQMPHQHFVHASYGRATVPDADDKKPPLGFLKENNMQYTPISSENGGSLDDRPLDHKFKRPKRMFDLHLPADVYIDSEDAERAEKEILADSCVRVADPHNKIHGIEPENNVNLTLGTGDDDSCREGSLKSDLHPRGDLSICNLADLNEPIKDLDGEEAAGSVSNGLRTQYKEGHLLPMKSTANFVRTDIFMDGNGNKVSCSNFLNADKQEIGQEWQALHNDVGKSRSNVIFFNSGSCNEKYPMSSKSIQLKLEKSHETQLPDQNKIDTYLREKTTQPTEISGRNLHLVCSNHSAVTYPQMNGPLSVVSRSACSSAMSPPASSWRKPAQSISHIPIAVQALPCFNGSVMMNTQSNNSNAQNPGTAADKLQCNGVLKSRSQLGSKFPNGLHNGLQLDSKSSAHFLLPTITLDRPNLNSGGDNSAYQNSDSHGVQKCLEGWQCTDNKSGRGVYSNRVILNGILDDLTAKQDLGGNHDGPSKGLPWLRTKSPGSGSSDVAVCGPQMKLGFTEDCSQLMSRCEKLTPEFARKGDKDRGSSVCVPHHSLSPFQIKENKIYRHEASDGLNSNIIPGFPLLDKIQQSACCSPVSCHKQSLADDAKFSEKEKGARNHSLGTRNNINLNSGIDEAESPPSLYIPGVSAKFACKIDLEAPIDAWEEGTVCSQGKIVGMNHLNKLVESKDGSQETEFSHDMPLRGAAEIIISMSLDVSSHSNGITFCLSTSASYDDSLQWFAEVVLSSAESGVSKGRGDGGSETSDDDGVDSFESLTLKLEAMKEDEYMCRSWEPEKPRDEEAGTASLLLTRPRRGQARKRRQRRDFQKDILPGLASLSRHEVAEDLQIFGSLMRASGEPWQTGSARRSTGRSGQARGRRQPRSLAVVHVSPLPTEPTHTELEIGRTSMIGWGRTTRRCRRQRFPSGDGSAPHE</sequence>
<dbReference type="RefSeq" id="XP_038983440.1">
    <property type="nucleotide sequence ID" value="XM_039127512.1"/>
</dbReference>